<protein>
    <recommendedName>
        <fullName evidence="4">Carboxypeptidase-like protein</fullName>
    </recommendedName>
</protein>
<proteinExistence type="predicted"/>
<dbReference type="RefSeq" id="WP_377123973.1">
    <property type="nucleotide sequence ID" value="NZ_JBHUON010000003.1"/>
</dbReference>
<feature type="signal peptide" evidence="1">
    <location>
        <begin position="1"/>
        <end position="18"/>
    </location>
</feature>
<evidence type="ECO:0008006" key="4">
    <source>
        <dbReference type="Google" id="ProtNLM"/>
    </source>
</evidence>
<name>A0ABW5XML4_9SPHI</name>
<gene>
    <name evidence="2" type="ORF">ACFSYC_04515</name>
</gene>
<reference evidence="3" key="1">
    <citation type="journal article" date="2019" name="Int. J. Syst. Evol. Microbiol.">
        <title>The Global Catalogue of Microorganisms (GCM) 10K type strain sequencing project: providing services to taxonomists for standard genome sequencing and annotation.</title>
        <authorList>
            <consortium name="The Broad Institute Genomics Platform"/>
            <consortium name="The Broad Institute Genome Sequencing Center for Infectious Disease"/>
            <person name="Wu L."/>
            <person name="Ma J."/>
        </authorList>
    </citation>
    <scope>NUCLEOTIDE SEQUENCE [LARGE SCALE GENOMIC DNA]</scope>
    <source>
        <strain evidence="3">KCTC 52232</strain>
    </source>
</reference>
<organism evidence="2 3">
    <name type="scientific">Mucilaginibacter antarcticus</name>
    <dbReference type="NCBI Taxonomy" id="1855725"/>
    <lineage>
        <taxon>Bacteria</taxon>
        <taxon>Pseudomonadati</taxon>
        <taxon>Bacteroidota</taxon>
        <taxon>Sphingobacteriia</taxon>
        <taxon>Sphingobacteriales</taxon>
        <taxon>Sphingobacteriaceae</taxon>
        <taxon>Mucilaginibacter</taxon>
    </lineage>
</organism>
<keyword evidence="3" id="KW-1185">Reference proteome</keyword>
<dbReference type="EMBL" id="JBHUON010000003">
    <property type="protein sequence ID" value="MFD2863943.1"/>
    <property type="molecule type" value="Genomic_DNA"/>
</dbReference>
<keyword evidence="1" id="KW-0732">Signal</keyword>
<evidence type="ECO:0000256" key="1">
    <source>
        <dbReference type="SAM" id="SignalP"/>
    </source>
</evidence>
<comment type="caution">
    <text evidence="2">The sequence shown here is derived from an EMBL/GenBank/DDBJ whole genome shotgun (WGS) entry which is preliminary data.</text>
</comment>
<evidence type="ECO:0000313" key="3">
    <source>
        <dbReference type="Proteomes" id="UP001597601"/>
    </source>
</evidence>
<accession>A0ABW5XML4</accession>
<evidence type="ECO:0000313" key="2">
    <source>
        <dbReference type="EMBL" id="MFD2863943.1"/>
    </source>
</evidence>
<dbReference type="Proteomes" id="UP001597601">
    <property type="component" value="Unassembled WGS sequence"/>
</dbReference>
<sequence length="312" mass="35685">MKTLIIIAACLLAFVANAQDKMNKFHIVDSLTEKPMPQTSVTIVRAKLSIATEKDGVFIIPGDLSNMQDTVILNSQNYRQLKIPIYLMDGMDTIRLSKFVIEHFDEKLKFDNDTLLNDYNRKDVVHYAGINTRTANFDYLQMAQQFYIAKPGTTLKSITLNRLAFGLDLSGLTWSGMVRMDKTKFRIRVYAIDPVTKGPGRDLCNQVIEEDESVGRQVNINLKKYNIHIPDTTFFVAIEWIRDFYNAGFSLGYDPKTNRPKKENNYRPALGISGTTGNKLNIWAMAYKREWVPYKYFMPYGTDMAMSASVAY</sequence>
<feature type="chain" id="PRO_5046362354" description="Carboxypeptidase-like protein" evidence="1">
    <location>
        <begin position="19"/>
        <end position="312"/>
    </location>
</feature>